<dbReference type="RefSeq" id="WP_255226306.1">
    <property type="nucleotide sequence ID" value="NZ_JAJEKE010000002.1"/>
</dbReference>
<evidence type="ECO:0000313" key="2">
    <source>
        <dbReference type="EMBL" id="MCQ1528789.1"/>
    </source>
</evidence>
<gene>
    <name evidence="2" type="ORF">LJD61_04410</name>
</gene>
<evidence type="ECO:0000313" key="3">
    <source>
        <dbReference type="Proteomes" id="UP001651880"/>
    </source>
</evidence>
<keyword evidence="1" id="KW-0732">Signal</keyword>
<proteinExistence type="predicted"/>
<keyword evidence="3" id="KW-1185">Reference proteome</keyword>
<feature type="chain" id="PRO_5045681023" evidence="1">
    <location>
        <begin position="23"/>
        <end position="185"/>
    </location>
</feature>
<evidence type="ECO:0000256" key="1">
    <source>
        <dbReference type="SAM" id="SignalP"/>
    </source>
</evidence>
<protein>
    <submittedName>
        <fullName evidence="2">Uncharacterized protein</fullName>
    </submittedName>
</protein>
<reference evidence="2 3" key="1">
    <citation type="submission" date="2021-10" db="EMBL/GenBank/DDBJ databases">
        <title>Lutispora strain m25 sp. nov., a thermophilic, non-spore-forming bacterium isolated from a lab-scale methanogenic bioreactor digesting anaerobic sludge.</title>
        <authorList>
            <person name="El Houari A."/>
            <person name="Mcdonald J."/>
        </authorList>
    </citation>
    <scope>NUCLEOTIDE SEQUENCE [LARGE SCALE GENOMIC DNA]</scope>
    <source>
        <strain evidence="3">m25</strain>
    </source>
</reference>
<dbReference type="Proteomes" id="UP001651880">
    <property type="component" value="Unassembled WGS sequence"/>
</dbReference>
<feature type="signal peptide" evidence="1">
    <location>
        <begin position="1"/>
        <end position="22"/>
    </location>
</feature>
<organism evidence="2 3">
    <name type="scientific">Lutispora saccharofermentans</name>
    <dbReference type="NCBI Taxonomy" id="3024236"/>
    <lineage>
        <taxon>Bacteria</taxon>
        <taxon>Bacillati</taxon>
        <taxon>Bacillota</taxon>
        <taxon>Clostridia</taxon>
        <taxon>Lutisporales</taxon>
        <taxon>Lutisporaceae</taxon>
        <taxon>Lutispora</taxon>
    </lineage>
</organism>
<name>A0ABT1NCM6_9FIRM</name>
<accession>A0ABT1NCM6</accession>
<dbReference type="EMBL" id="JAJEKE010000002">
    <property type="protein sequence ID" value="MCQ1528789.1"/>
    <property type="molecule type" value="Genomic_DNA"/>
</dbReference>
<comment type="caution">
    <text evidence="2">The sequence shown here is derived from an EMBL/GenBank/DDBJ whole genome shotgun (WGS) entry which is preliminary data.</text>
</comment>
<sequence>MKRFLAIALSLILVFSVCEVYAYTENPNKVKVSKKVYDIRKIPEKSFSPKAIKIDPSGEVTINASQGGSGYWWYAISVWDKTSQRATSASLSFTDSTKSTKKTIDYIAADTRLYRDGGLVGSGSDSHTNSSQAGARFDYDEFAGFSDYEVYGNHTFEQSGYQSCILKHMILNAISKKCPGFTGHF</sequence>